<keyword evidence="1" id="KW-0812">Transmembrane</keyword>
<evidence type="ECO:0000313" key="2">
    <source>
        <dbReference type="EMBL" id="BBH42962.1"/>
    </source>
</evidence>
<keyword evidence="1" id="KW-0472">Membrane</keyword>
<keyword evidence="1 2" id="KW-0496">Mitochondrion</keyword>
<sequence>MHTQSVLFNIFASLALVSATMVIISANPIHSVIFLILVFCNATGLLLLLKLEFLGMMFLIIYVGAIAVLFLFIVMMLNIKLNEINENWLRYLPIGGIIGVIFLTELALVLGFLSTPISGLFEFAPNTAFFVPETDVGSLGNFFPDQKSWSALIDPVTNIQSLGYLIYTYYFYHFVVASLILLIAMIGAIVLTMYKRKNASKKQLIFKQVFQSFENAINCADTVSRKTQIVSPSH</sequence>
<proteinExistence type="inferred from homology"/>
<keyword evidence="1" id="KW-1278">Translocase</keyword>
<protein>
    <recommendedName>
        <fullName evidence="1">NADH-ubiquinone oxidoreductase chain 6</fullName>
        <ecNumber evidence="1">7.1.1.2</ecNumber>
    </recommendedName>
</protein>
<dbReference type="Gene3D" id="1.20.120.1200">
    <property type="entry name" value="NADH-ubiquinone/plastoquinone oxidoreductase chain 6, subunit NuoJ"/>
    <property type="match status" value="1"/>
</dbReference>
<dbReference type="GO" id="GO:0031966">
    <property type="term" value="C:mitochondrial membrane"/>
    <property type="evidence" value="ECO:0007669"/>
    <property type="project" value="UniProtKB-SubCell"/>
</dbReference>
<dbReference type="GO" id="GO:0008137">
    <property type="term" value="F:NADH dehydrogenase (ubiquinone) activity"/>
    <property type="evidence" value="ECO:0007669"/>
    <property type="project" value="UniProtKB-UniRule"/>
</dbReference>
<keyword evidence="1" id="KW-0830">Ubiquinone</keyword>
<name>A0A455RGG1_9EUKA</name>
<dbReference type="Pfam" id="PF00499">
    <property type="entry name" value="Oxidored_q3"/>
    <property type="match status" value="1"/>
</dbReference>
<dbReference type="EC" id="7.1.1.2" evidence="1"/>
<keyword evidence="1" id="KW-1133">Transmembrane helix</keyword>
<organism evidence="2">
    <name type="scientific">Marophrys sp. SRT127</name>
    <dbReference type="NCBI Taxonomy" id="2488311"/>
    <lineage>
        <taxon>Eukaryota</taxon>
        <taxon>Haptista</taxon>
        <taxon>Centroplasthelida</taxon>
        <taxon>Panacanthocystida</taxon>
        <taxon>Acanthocystida</taxon>
        <taxon>Marophrys</taxon>
    </lineage>
</organism>
<comment type="catalytic activity">
    <reaction evidence="1">
        <text>a ubiquinone + NADH + 5 H(+)(in) = a ubiquinol + NAD(+) + 4 H(+)(out)</text>
        <dbReference type="Rhea" id="RHEA:29091"/>
        <dbReference type="Rhea" id="RHEA-COMP:9565"/>
        <dbReference type="Rhea" id="RHEA-COMP:9566"/>
        <dbReference type="ChEBI" id="CHEBI:15378"/>
        <dbReference type="ChEBI" id="CHEBI:16389"/>
        <dbReference type="ChEBI" id="CHEBI:17976"/>
        <dbReference type="ChEBI" id="CHEBI:57540"/>
        <dbReference type="ChEBI" id="CHEBI:57945"/>
        <dbReference type="EC" id="7.1.1.2"/>
    </reaction>
</comment>
<feature type="transmembrane region" description="Helical" evidence="1">
    <location>
        <begin position="170"/>
        <end position="194"/>
    </location>
</feature>
<feature type="transmembrane region" description="Helical" evidence="1">
    <location>
        <begin position="91"/>
        <end position="113"/>
    </location>
</feature>
<gene>
    <name evidence="2" type="primary">nad6</name>
</gene>
<keyword evidence="1" id="KW-0249">Electron transport</keyword>
<evidence type="ECO:0000256" key="1">
    <source>
        <dbReference type="RuleBase" id="RU004430"/>
    </source>
</evidence>
<comment type="subcellular location">
    <subcellularLocation>
        <location evidence="1">Mitochondrion membrane</location>
        <topology evidence="1">Multi-pass membrane protein</topology>
    </subcellularLocation>
</comment>
<feature type="transmembrane region" description="Helical" evidence="1">
    <location>
        <begin position="55"/>
        <end position="79"/>
    </location>
</feature>
<keyword evidence="1" id="KW-0520">NAD</keyword>
<dbReference type="AlphaFoldDB" id="A0A455RGG1"/>
<feature type="transmembrane region" description="Helical" evidence="1">
    <location>
        <begin position="31"/>
        <end position="49"/>
    </location>
</feature>
<dbReference type="InterPro" id="IPR001457">
    <property type="entry name" value="NADH_UbQ/plastoQ_OxRdtase_su6"/>
</dbReference>
<comment type="function">
    <text evidence="1">Core subunit of the mitochondrial membrane respiratory chain NADH dehydrogenase (Complex I) which catalyzes electron transfer from NADH through the respiratory chain, using ubiquinone as an electron acceptor. Essential for the catalytic activity and assembly of complex I.</text>
</comment>
<geneLocation type="mitochondrion" evidence="2"/>
<dbReference type="InterPro" id="IPR042106">
    <property type="entry name" value="Nuo/plastoQ_OxRdtase_6_NuoJ"/>
</dbReference>
<comment type="similarity">
    <text evidence="1">Belongs to the complex I subunit 6 family.</text>
</comment>
<dbReference type="EMBL" id="AP019310">
    <property type="protein sequence ID" value="BBH42962.1"/>
    <property type="molecule type" value="Genomic_DNA"/>
</dbReference>
<dbReference type="PANTHER" id="PTHR33269">
    <property type="entry name" value="NADH-UBIQUINONE OXIDOREDUCTASE CHAIN 6"/>
    <property type="match status" value="1"/>
</dbReference>
<dbReference type="PANTHER" id="PTHR33269:SF17">
    <property type="entry name" value="NADH-UBIQUINONE OXIDOREDUCTASE CHAIN 6"/>
    <property type="match status" value="1"/>
</dbReference>
<keyword evidence="1" id="KW-0679">Respiratory chain</keyword>
<reference evidence="2" key="1">
    <citation type="journal article" date="2019" name="Sci. Rep.">
        <title>Horizontally-acquired genetic elements in the mitochondrial genome of a centrohelid Marophrys sp. SRT127.</title>
        <authorList>
            <person name="Nishimura Y."/>
            <person name="Shiratori T."/>
            <person name="Ishida K."/>
            <person name="Hashimoto T."/>
            <person name="Ohkuma M."/>
            <person name="Inagaki Y."/>
        </authorList>
    </citation>
    <scope>NUCLEOTIDE SEQUENCE</scope>
    <source>
        <strain evidence="2">SRT127</strain>
    </source>
</reference>
<accession>A0A455RGG1</accession>
<keyword evidence="1" id="KW-0813">Transport</keyword>
<feature type="transmembrane region" description="Helical" evidence="1">
    <location>
        <begin position="6"/>
        <end position="24"/>
    </location>
</feature>